<keyword evidence="3" id="KW-0238">DNA-binding</keyword>
<evidence type="ECO:0000313" key="7">
    <source>
        <dbReference type="Proteomes" id="UP000013909"/>
    </source>
</evidence>
<dbReference type="PANTHER" id="PTHR30126:SF5">
    <property type="entry name" value="HTH-TYPE TRANSCRIPTIONAL ACTIVATOR CMPR"/>
    <property type="match status" value="1"/>
</dbReference>
<dbReference type="InterPro" id="IPR036388">
    <property type="entry name" value="WH-like_DNA-bd_sf"/>
</dbReference>
<dbReference type="GO" id="GO:0000976">
    <property type="term" value="F:transcription cis-regulatory region binding"/>
    <property type="evidence" value="ECO:0007669"/>
    <property type="project" value="TreeGrafter"/>
</dbReference>
<reference evidence="6 7" key="1">
    <citation type="submission" date="2013-02" db="EMBL/GenBank/DDBJ databases">
        <title>A novel strain isolated from Lonar lake, Maharashtra, India.</title>
        <authorList>
            <person name="Singh A."/>
        </authorList>
    </citation>
    <scope>NUCLEOTIDE SEQUENCE [LARGE SCALE GENOMIC DNA]</scope>
    <source>
        <strain evidence="6 7">AK24</strain>
    </source>
</reference>
<dbReference type="PATRIC" id="fig|1288963.3.peg.4735"/>
<dbReference type="RefSeq" id="WP_010856857.1">
    <property type="nucleotide sequence ID" value="NZ_AQHR01000122.1"/>
</dbReference>
<dbReference type="Gene3D" id="1.10.10.10">
    <property type="entry name" value="Winged helix-like DNA-binding domain superfamily/Winged helix DNA-binding domain"/>
    <property type="match status" value="1"/>
</dbReference>
<comment type="similarity">
    <text evidence="1">Belongs to the LysR transcriptional regulatory family.</text>
</comment>
<keyword evidence="2" id="KW-0805">Transcription regulation</keyword>
<organism evidence="6 7">
    <name type="scientific">Lunatimonas lonarensis</name>
    <dbReference type="NCBI Taxonomy" id="1232681"/>
    <lineage>
        <taxon>Bacteria</taxon>
        <taxon>Pseudomonadati</taxon>
        <taxon>Bacteroidota</taxon>
        <taxon>Cytophagia</taxon>
        <taxon>Cytophagales</taxon>
        <taxon>Cyclobacteriaceae</taxon>
    </lineage>
</organism>
<dbReference type="Gene3D" id="3.40.190.10">
    <property type="entry name" value="Periplasmic binding protein-like II"/>
    <property type="match status" value="2"/>
</dbReference>
<dbReference type="SUPFAM" id="SSF53850">
    <property type="entry name" value="Periplasmic binding protein-like II"/>
    <property type="match status" value="1"/>
</dbReference>
<evidence type="ECO:0000256" key="2">
    <source>
        <dbReference type="ARBA" id="ARBA00023015"/>
    </source>
</evidence>
<dbReference type="PANTHER" id="PTHR30126">
    <property type="entry name" value="HTH-TYPE TRANSCRIPTIONAL REGULATOR"/>
    <property type="match status" value="1"/>
</dbReference>
<feature type="domain" description="HTH lysR-type" evidence="5">
    <location>
        <begin position="3"/>
        <end position="60"/>
    </location>
</feature>
<evidence type="ECO:0000259" key="5">
    <source>
        <dbReference type="PROSITE" id="PS50931"/>
    </source>
</evidence>
<dbReference type="GO" id="GO:0003700">
    <property type="term" value="F:DNA-binding transcription factor activity"/>
    <property type="evidence" value="ECO:0007669"/>
    <property type="project" value="InterPro"/>
</dbReference>
<accession>R7ZL06</accession>
<dbReference type="SUPFAM" id="SSF46785">
    <property type="entry name" value="Winged helix' DNA-binding domain"/>
    <property type="match status" value="1"/>
</dbReference>
<evidence type="ECO:0000256" key="1">
    <source>
        <dbReference type="ARBA" id="ARBA00009437"/>
    </source>
</evidence>
<dbReference type="EMBL" id="AQHR01000122">
    <property type="protein sequence ID" value="EON74775.1"/>
    <property type="molecule type" value="Genomic_DNA"/>
</dbReference>
<dbReference type="AlphaFoldDB" id="R7ZL06"/>
<gene>
    <name evidence="6" type="ORF">ADIS_4746</name>
</gene>
<comment type="caution">
    <text evidence="6">The sequence shown here is derived from an EMBL/GenBank/DDBJ whole genome shotgun (WGS) entry which is preliminary data.</text>
</comment>
<dbReference type="STRING" id="1232681.ADIS_4746"/>
<dbReference type="Pfam" id="PF00126">
    <property type="entry name" value="HTH_1"/>
    <property type="match status" value="1"/>
</dbReference>
<dbReference type="Pfam" id="PF03466">
    <property type="entry name" value="LysR_substrate"/>
    <property type="match status" value="1"/>
</dbReference>
<keyword evidence="4" id="KW-0804">Transcription</keyword>
<name>R7ZL06_9BACT</name>
<dbReference type="InterPro" id="IPR000847">
    <property type="entry name" value="LysR_HTH_N"/>
</dbReference>
<dbReference type="InterPro" id="IPR005119">
    <property type="entry name" value="LysR_subst-bd"/>
</dbReference>
<sequence>MNFTLHQLQVFLKVSETKSITKAAEELFLTQPAVSIQLKNFQDQFDIPLTEVVGRQLYVTDFGQEIAFAAQAIIDQVNAINYKLAAYKGQLSGRLKIASVSTGKYVIPFFLSGFLRGNPQIELKLDVTNKAQVVRSLVDNEIDFALVSILPDKVPVHAVPLMENRLVLVAGRDFQPPLGVSGIEIFQYITLIYRESGSGTRLAMEGFLNDHKVPIKKMLVLTSNEAVKQAVMAGLGCSIMPVIGIKNELKQGDLKVIEVKGLPICTYWNLIYLKSKRLSPVAEAFLSYLDREKNTVIEQNFQ</sequence>
<dbReference type="InterPro" id="IPR036390">
    <property type="entry name" value="WH_DNA-bd_sf"/>
</dbReference>
<dbReference type="OrthoDB" id="9785745at2"/>
<evidence type="ECO:0000256" key="3">
    <source>
        <dbReference type="ARBA" id="ARBA00023125"/>
    </source>
</evidence>
<dbReference type="PROSITE" id="PS50931">
    <property type="entry name" value="HTH_LYSR"/>
    <property type="match status" value="1"/>
</dbReference>
<keyword evidence="7" id="KW-1185">Reference proteome</keyword>
<proteinExistence type="inferred from homology"/>
<evidence type="ECO:0000313" key="6">
    <source>
        <dbReference type="EMBL" id="EON74775.1"/>
    </source>
</evidence>
<protein>
    <submittedName>
        <fullName evidence="6">RuBisCO operon transcriptional regulator</fullName>
    </submittedName>
</protein>
<evidence type="ECO:0000256" key="4">
    <source>
        <dbReference type="ARBA" id="ARBA00023163"/>
    </source>
</evidence>
<dbReference type="Proteomes" id="UP000013909">
    <property type="component" value="Unassembled WGS sequence"/>
</dbReference>